<evidence type="ECO:0000313" key="7">
    <source>
        <dbReference type="EMBL" id="KAG0292695.1"/>
    </source>
</evidence>
<keyword evidence="5 6" id="KW-0472">Membrane</keyword>
<reference evidence="7 8" key="1">
    <citation type="journal article" date="2020" name="Fungal Divers.">
        <title>Resolving the Mortierellaceae phylogeny through synthesis of multi-gene phylogenetics and phylogenomics.</title>
        <authorList>
            <person name="Vandepol N."/>
            <person name="Liber J."/>
            <person name="Desiro A."/>
            <person name="Na H."/>
            <person name="Kennedy M."/>
            <person name="Barry K."/>
            <person name="Grigoriev I.V."/>
            <person name="Miller A.N."/>
            <person name="O'Donnell K."/>
            <person name="Stajich J.E."/>
            <person name="Bonito G."/>
        </authorList>
    </citation>
    <scope>NUCLEOTIDE SEQUENCE [LARGE SCALE GENOMIC DNA]</scope>
    <source>
        <strain evidence="7 8">AD045</strain>
    </source>
</reference>
<comment type="caution">
    <text evidence="7">The sequence shown here is derived from an EMBL/GenBank/DDBJ whole genome shotgun (WGS) entry which is preliminary data.</text>
</comment>
<sequence>MASFVFCPQDTVVRMSEESHRPEKVLPRLVTMTSLVSLILGLPIVLGLNYGILHPIQGLLDEAVPAVDVILMTLGNPLGITFVGLILTGIFFTGLTRLSIASRVAYAFARDGGLPKSSYWNHLQSRRKTPQRVSWLVTAASSV</sequence>
<protein>
    <submittedName>
        <fullName evidence="7">Uncharacterized protein</fullName>
    </submittedName>
</protein>
<evidence type="ECO:0000256" key="5">
    <source>
        <dbReference type="ARBA" id="ARBA00023136"/>
    </source>
</evidence>
<name>A0ABQ7K772_9FUNG</name>
<evidence type="ECO:0000256" key="2">
    <source>
        <dbReference type="ARBA" id="ARBA00022448"/>
    </source>
</evidence>
<evidence type="ECO:0000256" key="4">
    <source>
        <dbReference type="ARBA" id="ARBA00022989"/>
    </source>
</evidence>
<evidence type="ECO:0000313" key="8">
    <source>
        <dbReference type="Proteomes" id="UP001194696"/>
    </source>
</evidence>
<evidence type="ECO:0000256" key="1">
    <source>
        <dbReference type="ARBA" id="ARBA00004141"/>
    </source>
</evidence>
<evidence type="ECO:0000256" key="3">
    <source>
        <dbReference type="ARBA" id="ARBA00022692"/>
    </source>
</evidence>
<evidence type="ECO:0000256" key="6">
    <source>
        <dbReference type="SAM" id="Phobius"/>
    </source>
</evidence>
<comment type="subcellular location">
    <subcellularLocation>
        <location evidence="1">Membrane</location>
        <topology evidence="1">Multi-pass membrane protein</topology>
    </subcellularLocation>
</comment>
<dbReference type="PANTHER" id="PTHR45649">
    <property type="entry name" value="AMINO-ACID PERMEASE BAT1"/>
    <property type="match status" value="1"/>
</dbReference>
<gene>
    <name evidence="7" type="ORF">BGZ96_003813</name>
</gene>
<organism evidence="7 8">
    <name type="scientific">Linnemannia gamsii</name>
    <dbReference type="NCBI Taxonomy" id="64522"/>
    <lineage>
        <taxon>Eukaryota</taxon>
        <taxon>Fungi</taxon>
        <taxon>Fungi incertae sedis</taxon>
        <taxon>Mucoromycota</taxon>
        <taxon>Mortierellomycotina</taxon>
        <taxon>Mortierellomycetes</taxon>
        <taxon>Mortierellales</taxon>
        <taxon>Mortierellaceae</taxon>
        <taxon>Linnemannia</taxon>
    </lineage>
</organism>
<feature type="transmembrane region" description="Helical" evidence="6">
    <location>
        <begin position="29"/>
        <end position="50"/>
    </location>
</feature>
<keyword evidence="4 6" id="KW-1133">Transmembrane helix</keyword>
<keyword evidence="2" id="KW-0813">Transport</keyword>
<dbReference type="InterPro" id="IPR002293">
    <property type="entry name" value="AA/rel_permease1"/>
</dbReference>
<dbReference type="Gene3D" id="1.20.1740.10">
    <property type="entry name" value="Amino acid/polyamine transporter I"/>
    <property type="match status" value="1"/>
</dbReference>
<proteinExistence type="predicted"/>
<dbReference type="Proteomes" id="UP001194696">
    <property type="component" value="Unassembled WGS sequence"/>
</dbReference>
<dbReference type="EMBL" id="JAAAIM010000186">
    <property type="protein sequence ID" value="KAG0292695.1"/>
    <property type="molecule type" value="Genomic_DNA"/>
</dbReference>
<accession>A0ABQ7K772</accession>
<dbReference type="Pfam" id="PF13520">
    <property type="entry name" value="AA_permease_2"/>
    <property type="match status" value="1"/>
</dbReference>
<feature type="transmembrane region" description="Helical" evidence="6">
    <location>
        <begin position="70"/>
        <end position="93"/>
    </location>
</feature>
<keyword evidence="3 6" id="KW-0812">Transmembrane</keyword>
<keyword evidence="8" id="KW-1185">Reference proteome</keyword>
<dbReference type="PANTHER" id="PTHR45649:SF26">
    <property type="entry name" value="OS04G0435100 PROTEIN"/>
    <property type="match status" value="1"/>
</dbReference>